<accession>A0A2B9DHH1</accession>
<protein>
    <submittedName>
        <fullName evidence="1">Uncharacterized protein</fullName>
    </submittedName>
</protein>
<reference evidence="1 2" key="1">
    <citation type="submission" date="2017-09" db="EMBL/GenBank/DDBJ databases">
        <title>Large-scale bioinformatics analysis of Bacillus genomes uncovers conserved roles of natural products in bacterial physiology.</title>
        <authorList>
            <consortium name="Agbiome Team Llc"/>
            <person name="Bleich R.M."/>
            <person name="Grubbs K.J."/>
            <person name="Santa Maria K.C."/>
            <person name="Allen S.E."/>
            <person name="Farag S."/>
            <person name="Shank E.A."/>
            <person name="Bowers A."/>
        </authorList>
    </citation>
    <scope>NUCLEOTIDE SEQUENCE [LARGE SCALE GENOMIC DNA]</scope>
    <source>
        <strain evidence="1 2">AFS053130</strain>
    </source>
</reference>
<dbReference type="RefSeq" id="WP_098779369.1">
    <property type="nucleotide sequence ID" value="NZ_NUHO01000217.1"/>
</dbReference>
<evidence type="ECO:0000313" key="1">
    <source>
        <dbReference type="EMBL" id="PGM88005.1"/>
    </source>
</evidence>
<dbReference type="AlphaFoldDB" id="A0A2B9DHH1"/>
<evidence type="ECO:0000313" key="2">
    <source>
        <dbReference type="Proteomes" id="UP000222054"/>
    </source>
</evidence>
<proteinExistence type="predicted"/>
<gene>
    <name evidence="1" type="ORF">CN958_27740</name>
</gene>
<comment type="caution">
    <text evidence="1">The sequence shown here is derived from an EMBL/GenBank/DDBJ whole genome shotgun (WGS) entry which is preliminary data.</text>
</comment>
<sequence>MKKIQLTDGMPTNVKRVDLKPKTIELLEKIKEECTKSDLSYVEMNKALHVADEELYISVINCS</sequence>
<organism evidence="1 2">
    <name type="scientific">Bacillus cereus</name>
    <dbReference type="NCBI Taxonomy" id="1396"/>
    <lineage>
        <taxon>Bacteria</taxon>
        <taxon>Bacillati</taxon>
        <taxon>Bacillota</taxon>
        <taxon>Bacilli</taxon>
        <taxon>Bacillales</taxon>
        <taxon>Bacillaceae</taxon>
        <taxon>Bacillus</taxon>
        <taxon>Bacillus cereus group</taxon>
    </lineage>
</organism>
<name>A0A2B9DHH1_BACCE</name>
<dbReference type="EMBL" id="NUHO01000217">
    <property type="protein sequence ID" value="PGM88005.1"/>
    <property type="molecule type" value="Genomic_DNA"/>
</dbReference>
<dbReference type="Proteomes" id="UP000222054">
    <property type="component" value="Unassembled WGS sequence"/>
</dbReference>